<keyword evidence="2" id="KW-0378">Hydrolase</keyword>
<dbReference type="Gene3D" id="2.30.40.10">
    <property type="entry name" value="Urease, subunit C, domain 1"/>
    <property type="match status" value="1"/>
</dbReference>
<protein>
    <submittedName>
        <fullName evidence="2">Imidazolonepropionase-like amidohydrolase</fullName>
    </submittedName>
</protein>
<dbReference type="AlphaFoldDB" id="A0A370GL19"/>
<dbReference type="Gene3D" id="1.20.58.520">
    <property type="entry name" value="Amidohydrolase"/>
    <property type="match status" value="1"/>
</dbReference>
<dbReference type="PANTHER" id="PTHR43135">
    <property type="entry name" value="ALPHA-D-RIBOSE 1-METHYLPHOSPHONATE 5-TRIPHOSPHATE DIPHOSPHATASE"/>
    <property type="match status" value="1"/>
</dbReference>
<proteinExistence type="predicted"/>
<feature type="domain" description="Amidohydrolase-related" evidence="1">
    <location>
        <begin position="53"/>
        <end position="354"/>
    </location>
</feature>
<reference evidence="2 3" key="1">
    <citation type="submission" date="2018-07" db="EMBL/GenBank/DDBJ databases">
        <title>Genomic Encyclopedia of Type Strains, Phase IV (KMG-IV): sequencing the most valuable type-strain genomes for metagenomic binning, comparative biology and taxonomic classification.</title>
        <authorList>
            <person name="Goeker M."/>
        </authorList>
    </citation>
    <scope>NUCLEOTIDE SEQUENCE [LARGE SCALE GENOMIC DNA]</scope>
    <source>
        <strain evidence="2 3">DSM 44952</strain>
    </source>
</reference>
<dbReference type="InterPro" id="IPR011059">
    <property type="entry name" value="Metal-dep_hydrolase_composite"/>
</dbReference>
<dbReference type="InterPro" id="IPR051781">
    <property type="entry name" value="Metallo-dep_Hydrolase"/>
</dbReference>
<dbReference type="Gene3D" id="3.40.50.10910">
    <property type="entry name" value="Amidohydrolase"/>
    <property type="match status" value="1"/>
</dbReference>
<dbReference type="Proteomes" id="UP000255355">
    <property type="component" value="Unassembled WGS sequence"/>
</dbReference>
<dbReference type="InterPro" id="IPR006680">
    <property type="entry name" value="Amidohydro-rel"/>
</dbReference>
<keyword evidence="3" id="KW-1185">Reference proteome</keyword>
<dbReference type="PROSITE" id="PS01137">
    <property type="entry name" value="TATD_1"/>
    <property type="match status" value="1"/>
</dbReference>
<dbReference type="Pfam" id="PF01979">
    <property type="entry name" value="Amidohydro_1"/>
    <property type="match status" value="1"/>
</dbReference>
<dbReference type="GO" id="GO:0016810">
    <property type="term" value="F:hydrolase activity, acting on carbon-nitrogen (but not peptide) bonds"/>
    <property type="evidence" value="ECO:0007669"/>
    <property type="project" value="InterPro"/>
</dbReference>
<dbReference type="Gene3D" id="3.30.110.90">
    <property type="entry name" value="Amidohydrolase"/>
    <property type="match status" value="1"/>
</dbReference>
<dbReference type="InterPro" id="IPR032466">
    <property type="entry name" value="Metal_Hydrolase"/>
</dbReference>
<evidence type="ECO:0000259" key="1">
    <source>
        <dbReference type="Pfam" id="PF01979"/>
    </source>
</evidence>
<gene>
    <name evidence="2" type="ORF">DFR68_11785</name>
</gene>
<accession>A0A370GL19</accession>
<evidence type="ECO:0000313" key="2">
    <source>
        <dbReference type="EMBL" id="RDI44468.1"/>
    </source>
</evidence>
<dbReference type="PANTHER" id="PTHR43135:SF3">
    <property type="entry name" value="ALPHA-D-RIBOSE 1-METHYLPHOSPHONATE 5-TRIPHOSPHATE DIPHOSPHATASE"/>
    <property type="match status" value="1"/>
</dbReference>
<organism evidence="2 3">
    <name type="scientific">Nocardia mexicana</name>
    <dbReference type="NCBI Taxonomy" id="279262"/>
    <lineage>
        <taxon>Bacteria</taxon>
        <taxon>Bacillati</taxon>
        <taxon>Actinomycetota</taxon>
        <taxon>Actinomycetes</taxon>
        <taxon>Mycobacteriales</taxon>
        <taxon>Nocardiaceae</taxon>
        <taxon>Nocardia</taxon>
    </lineage>
</organism>
<comment type="caution">
    <text evidence="2">The sequence shown here is derived from an EMBL/GenBank/DDBJ whole genome shotgun (WGS) entry which is preliminary data.</text>
</comment>
<evidence type="ECO:0000313" key="3">
    <source>
        <dbReference type="Proteomes" id="UP000255355"/>
    </source>
</evidence>
<dbReference type="InterPro" id="IPR018228">
    <property type="entry name" value="DNase_TatD-rel_CS"/>
</dbReference>
<dbReference type="SUPFAM" id="SSF51338">
    <property type="entry name" value="Composite domain of metallo-dependent hydrolases"/>
    <property type="match status" value="1"/>
</dbReference>
<name>A0A370GL19_9NOCA</name>
<dbReference type="STRING" id="1210089.GCA_001613165_05301"/>
<sequence length="361" mass="36280">MTSAADVNSKTVLNNVRVFDGHRVGEPVTVVIDGGVIGTDPSGAQIVEAGGAVLLPGFIDAHVHLDGPGQVEQLAVHGVTTALDMAAWPPDMVASLRELRGTADVRSAGLPVIGPGGLHAKVLPAEAVIHGPDEAEAAVAARVASGSDYLKLVLEAPGEGGPEAVTAKAVVTAAHMQRMLVVAHAASPGAYAMALDAGADIVTHIPLGVPLSGHDVGRMVAQRNVAVPTLTMMEGIATATGNGGAFAAALTSTSELHAAGVPILAGTDANDTPNIPFAPEHGASLHHELELLVRAGLSTVEALNAATALPARHFGLADRGVIAPGGRADLVLVEGDPVADIAATRAIRRVWCGGVAQPLPS</sequence>
<dbReference type="SUPFAM" id="SSF51556">
    <property type="entry name" value="Metallo-dependent hydrolases"/>
    <property type="match status" value="1"/>
</dbReference>
<dbReference type="EMBL" id="QQAZ01000017">
    <property type="protein sequence ID" value="RDI44468.1"/>
    <property type="molecule type" value="Genomic_DNA"/>
</dbReference>
<dbReference type="RefSeq" id="WP_068025078.1">
    <property type="nucleotide sequence ID" value="NZ_QQAZ01000017.1"/>
</dbReference>